<evidence type="ECO:0000256" key="2">
    <source>
        <dbReference type="ARBA" id="ARBA00022692"/>
    </source>
</evidence>
<dbReference type="STRING" id="93759.A0A1R3H9D6"/>
<feature type="region of interest" description="Disordered" evidence="9">
    <location>
        <begin position="489"/>
        <end position="535"/>
    </location>
</feature>
<name>A0A1R3H9D6_9ROSI</name>
<evidence type="ECO:0000256" key="4">
    <source>
        <dbReference type="ARBA" id="ARBA00022989"/>
    </source>
</evidence>
<evidence type="ECO:0000256" key="7">
    <source>
        <dbReference type="ARBA" id="ARBA00023180"/>
    </source>
</evidence>
<dbReference type="InterPro" id="IPR021855">
    <property type="entry name" value="PAM68-like"/>
</dbReference>
<reference evidence="13" key="1">
    <citation type="submission" date="2013-09" db="EMBL/GenBank/DDBJ databases">
        <title>Corchorus olitorius genome sequencing.</title>
        <authorList>
            <person name="Alam M."/>
            <person name="Haque M.S."/>
            <person name="Islam M.S."/>
            <person name="Emdad E.M."/>
            <person name="Islam M.M."/>
            <person name="Ahmed B."/>
            <person name="Halim A."/>
            <person name="Hossen Q.M.M."/>
            <person name="Hossain M.Z."/>
            <person name="Ahmed R."/>
            <person name="Khan M.M."/>
            <person name="Islam R."/>
            <person name="Rashid M.M."/>
            <person name="Khan S.A."/>
            <person name="Rahman M.S."/>
            <person name="Alam M."/>
            <person name="Yahiya A.S."/>
            <person name="Khan M.S."/>
            <person name="Azam M.S."/>
            <person name="Haque T."/>
            <person name="Lashkar M.Z.H."/>
            <person name="Akhand A.I."/>
            <person name="Morshed G."/>
            <person name="Roy S."/>
            <person name="Uddin K.S."/>
            <person name="Rabeya T."/>
            <person name="Hossain A.S."/>
            <person name="Chowdhury A."/>
            <person name="Snigdha A.R."/>
            <person name="Mortoza M.S."/>
            <person name="Matin S.A."/>
            <person name="Hoque S.M.E."/>
            <person name="Islam M.K."/>
            <person name="Roy D.K."/>
            <person name="Haider R."/>
            <person name="Moosa M.M."/>
            <person name="Elias S.M."/>
            <person name="Hasan A.M."/>
            <person name="Jahan S."/>
            <person name="Shafiuddin M."/>
            <person name="Mahmood N."/>
            <person name="Shommy N.S."/>
        </authorList>
    </citation>
    <scope>NUCLEOTIDE SEQUENCE [LARGE SCALE GENOMIC DNA]</scope>
    <source>
        <strain evidence="13">cv. O-4</strain>
    </source>
</reference>
<keyword evidence="13" id="KW-1185">Reference proteome</keyword>
<dbReference type="Gene3D" id="3.10.580.10">
    <property type="entry name" value="CBS-domain"/>
    <property type="match status" value="2"/>
</dbReference>
<protein>
    <recommendedName>
        <fullName evidence="11">CNNM transmembrane domain-containing protein</fullName>
    </recommendedName>
</protein>
<comment type="caution">
    <text evidence="12">The sequence shown here is derived from an EMBL/GenBank/DDBJ whole genome shotgun (WGS) entry which is preliminary data.</text>
</comment>
<feature type="transmembrane region" description="Helical" evidence="10">
    <location>
        <begin position="103"/>
        <end position="122"/>
    </location>
</feature>
<dbReference type="EMBL" id="AWUE01020703">
    <property type="protein sequence ID" value="OMO66866.1"/>
    <property type="molecule type" value="Genomic_DNA"/>
</dbReference>
<dbReference type="GO" id="GO:0016020">
    <property type="term" value="C:membrane"/>
    <property type="evidence" value="ECO:0007669"/>
    <property type="project" value="UniProtKB-SubCell"/>
</dbReference>
<gene>
    <name evidence="12" type="ORF">COLO4_30302</name>
</gene>
<organism evidence="12 13">
    <name type="scientific">Corchorus olitorius</name>
    <dbReference type="NCBI Taxonomy" id="93759"/>
    <lineage>
        <taxon>Eukaryota</taxon>
        <taxon>Viridiplantae</taxon>
        <taxon>Streptophyta</taxon>
        <taxon>Embryophyta</taxon>
        <taxon>Tracheophyta</taxon>
        <taxon>Spermatophyta</taxon>
        <taxon>Magnoliopsida</taxon>
        <taxon>eudicotyledons</taxon>
        <taxon>Gunneridae</taxon>
        <taxon>Pentapetalae</taxon>
        <taxon>rosids</taxon>
        <taxon>malvids</taxon>
        <taxon>Malvales</taxon>
        <taxon>Malvaceae</taxon>
        <taxon>Grewioideae</taxon>
        <taxon>Apeibeae</taxon>
        <taxon>Corchorus</taxon>
    </lineage>
</organism>
<evidence type="ECO:0000256" key="8">
    <source>
        <dbReference type="PROSITE-ProRule" id="PRU01193"/>
    </source>
</evidence>
<comment type="subcellular location">
    <subcellularLocation>
        <location evidence="1">Membrane</location>
        <topology evidence="1">Multi-pass membrane protein</topology>
    </subcellularLocation>
</comment>
<evidence type="ECO:0000259" key="11">
    <source>
        <dbReference type="PROSITE" id="PS51846"/>
    </source>
</evidence>
<accession>A0A1R3H9D6</accession>
<dbReference type="InterPro" id="IPR002550">
    <property type="entry name" value="CNNM"/>
</dbReference>
<evidence type="ECO:0000313" key="13">
    <source>
        <dbReference type="Proteomes" id="UP000187203"/>
    </source>
</evidence>
<evidence type="ECO:0000256" key="1">
    <source>
        <dbReference type="ARBA" id="ARBA00004141"/>
    </source>
</evidence>
<dbReference type="GO" id="GO:0005737">
    <property type="term" value="C:cytoplasm"/>
    <property type="evidence" value="ECO:0007669"/>
    <property type="project" value="TreeGrafter"/>
</dbReference>
<keyword evidence="3" id="KW-0677">Repeat</keyword>
<evidence type="ECO:0000256" key="9">
    <source>
        <dbReference type="SAM" id="MobiDB-lite"/>
    </source>
</evidence>
<dbReference type="PANTHER" id="PTHR12064:SF36">
    <property type="entry name" value="DOMAIN-CONTAINING PROTEIN, PUTATIVE, EXPRESSED-RELATED"/>
    <property type="match status" value="1"/>
</dbReference>
<evidence type="ECO:0000313" key="12">
    <source>
        <dbReference type="EMBL" id="OMO66866.1"/>
    </source>
</evidence>
<feature type="transmembrane region" description="Helical" evidence="10">
    <location>
        <begin position="70"/>
        <end position="91"/>
    </location>
</feature>
<dbReference type="Proteomes" id="UP000187203">
    <property type="component" value="Unassembled WGS sequence"/>
</dbReference>
<dbReference type="Pfam" id="PF01595">
    <property type="entry name" value="CNNM"/>
    <property type="match status" value="1"/>
</dbReference>
<feature type="domain" description="CNNM transmembrane" evidence="11">
    <location>
        <begin position="1"/>
        <end position="163"/>
    </location>
</feature>
<dbReference type="InterPro" id="IPR044751">
    <property type="entry name" value="Ion_transp-like_CBS"/>
</dbReference>
<dbReference type="PANTHER" id="PTHR12064">
    <property type="entry name" value="METAL TRANSPORTER CNNM"/>
    <property type="match status" value="1"/>
</dbReference>
<keyword evidence="5" id="KW-0129">CBS domain</keyword>
<sequence>MSGLTLGLMSLSLVDLEVVIKAGPPQDRKNAEKILPIVKNQHLLLCTLLIGNALAMEALPIFLDSLLSEWCAILISVTLILAFGEIIPQAVCSRYGLSVGAKLSVLVRLIVIVLFPVAYPISKLLDLLLGKRHSALLRRAELKTLVDMHGNEAGKGGELTHDETTIISGALDMTQKTAKDAMTPLSRVFSLDINSKLDEKTMGLIISKGHSRVPIYSGNPENIIGLILVKNLIKCSPEDETPIRDLTIRRIPRVHECLPLYDILNLFREGHSHMAVVVKSNSINETAEIAKIKSSIPDRKLHSNARKGQTGMKGIRSCIGQHQWGHNDQLSIPSSSPSANSTIIDIQSPTNLNMDLGSKFRPRMKKWEQATLSSEDLDSFPILDEEVLGIITLEDVMEELLQEEIFDETDEYVDVHNKITINMQASPRAAATASHLHWRSPMASPICSCNGSPLCSKPNSPALHSPISPYVRSPLSKPTLCASPRKITLPNSPSRFSGAAPCSPSQHQANAKGFGSTPPATVKDDKNSNKNDDDEIPQEVFGRMIRRILFSVGVPLATGVALLHIFGVIKEQKLWEVPVWVPFLTTLITFGASTLGIAYGSLSASWDPDKTGSFLGLEEAQRNWVEMWKEENDGQW</sequence>
<feature type="transmembrane region" description="Helical" evidence="10">
    <location>
        <begin position="579"/>
        <end position="600"/>
    </location>
</feature>
<proteinExistence type="predicted"/>
<dbReference type="Pfam" id="PF11947">
    <property type="entry name" value="DUF3464"/>
    <property type="match status" value="1"/>
</dbReference>
<dbReference type="InterPro" id="IPR045095">
    <property type="entry name" value="ACDP"/>
</dbReference>
<keyword evidence="7" id="KW-0325">Glycoprotein</keyword>
<keyword evidence="4 8" id="KW-1133">Transmembrane helix</keyword>
<dbReference type="InterPro" id="IPR046342">
    <property type="entry name" value="CBS_dom_sf"/>
</dbReference>
<dbReference type="PROSITE" id="PS51846">
    <property type="entry name" value="CNNM"/>
    <property type="match status" value="1"/>
</dbReference>
<evidence type="ECO:0000256" key="10">
    <source>
        <dbReference type="SAM" id="Phobius"/>
    </source>
</evidence>
<dbReference type="CDD" id="cd04590">
    <property type="entry name" value="CBS_pair_CorC_HlyC_assoc"/>
    <property type="match status" value="1"/>
</dbReference>
<dbReference type="AlphaFoldDB" id="A0A1R3H9D6"/>
<keyword evidence="2 8" id="KW-0812">Transmembrane</keyword>
<feature type="compositionally biased region" description="Basic and acidic residues" evidence="9">
    <location>
        <begin position="522"/>
        <end position="531"/>
    </location>
</feature>
<dbReference type="SUPFAM" id="SSF54631">
    <property type="entry name" value="CBS-domain pair"/>
    <property type="match status" value="1"/>
</dbReference>
<dbReference type="GO" id="GO:0030026">
    <property type="term" value="P:intracellular manganese ion homeostasis"/>
    <property type="evidence" value="ECO:0007669"/>
    <property type="project" value="TreeGrafter"/>
</dbReference>
<evidence type="ECO:0000256" key="3">
    <source>
        <dbReference type="ARBA" id="ARBA00022737"/>
    </source>
</evidence>
<keyword evidence="6 8" id="KW-0472">Membrane</keyword>
<dbReference type="FunFam" id="3.10.580.10:FF:000015">
    <property type="entry name" value="DUF21 domain-containing protein"/>
    <property type="match status" value="1"/>
</dbReference>
<evidence type="ECO:0000256" key="5">
    <source>
        <dbReference type="ARBA" id="ARBA00023122"/>
    </source>
</evidence>
<dbReference type="OrthoDB" id="5353557at2759"/>
<evidence type="ECO:0000256" key="6">
    <source>
        <dbReference type="ARBA" id="ARBA00023136"/>
    </source>
</evidence>
<feature type="transmembrane region" description="Helical" evidence="10">
    <location>
        <begin position="548"/>
        <end position="567"/>
    </location>
</feature>
<dbReference type="GO" id="GO:0010960">
    <property type="term" value="P:magnesium ion homeostasis"/>
    <property type="evidence" value="ECO:0007669"/>
    <property type="project" value="InterPro"/>
</dbReference>